<dbReference type="GO" id="GO:0009408">
    <property type="term" value="P:response to heat"/>
    <property type="evidence" value="ECO:0007669"/>
    <property type="project" value="TreeGrafter"/>
</dbReference>
<reference evidence="4" key="2">
    <citation type="submission" date="2025-09" db="UniProtKB">
        <authorList>
            <consortium name="Ensembl"/>
        </authorList>
    </citation>
    <scope>IDENTIFICATION</scope>
</reference>
<evidence type="ECO:0000256" key="2">
    <source>
        <dbReference type="RuleBase" id="RU003616"/>
    </source>
</evidence>
<evidence type="ECO:0000313" key="5">
    <source>
        <dbReference type="Proteomes" id="UP000694421"/>
    </source>
</evidence>
<protein>
    <recommendedName>
        <fullName evidence="3">SHSP domain-containing protein</fullName>
    </recommendedName>
</protein>
<dbReference type="Ensembl" id="ENSSMRT00000024810.1">
    <property type="protein sequence ID" value="ENSSMRP00000021168.1"/>
    <property type="gene ID" value="ENSSMRG00000016473.1"/>
</dbReference>
<dbReference type="OMA" id="VKVCGQD"/>
<feature type="domain" description="SHSP" evidence="3">
    <location>
        <begin position="1"/>
        <end position="96"/>
    </location>
</feature>
<dbReference type="PANTHER" id="PTHR45640:SF36">
    <property type="entry name" value="HEAT SHOCK PROTEIN BETA-6"/>
    <property type="match status" value="1"/>
</dbReference>
<dbReference type="InterPro" id="IPR001436">
    <property type="entry name" value="Alpha-crystallin/sHSP_animal"/>
</dbReference>
<dbReference type="GO" id="GO:0042026">
    <property type="term" value="P:protein refolding"/>
    <property type="evidence" value="ECO:0007669"/>
    <property type="project" value="TreeGrafter"/>
</dbReference>
<dbReference type="SUPFAM" id="SSF49764">
    <property type="entry name" value="HSP20-like chaperones"/>
    <property type="match status" value="1"/>
</dbReference>
<evidence type="ECO:0000259" key="3">
    <source>
        <dbReference type="PROSITE" id="PS01031"/>
    </source>
</evidence>
<organism evidence="4 5">
    <name type="scientific">Salvator merianae</name>
    <name type="common">Argentine black and white tegu</name>
    <name type="synonym">Tupinambis merianae</name>
    <dbReference type="NCBI Taxonomy" id="96440"/>
    <lineage>
        <taxon>Eukaryota</taxon>
        <taxon>Metazoa</taxon>
        <taxon>Chordata</taxon>
        <taxon>Craniata</taxon>
        <taxon>Vertebrata</taxon>
        <taxon>Euteleostomi</taxon>
        <taxon>Lepidosauria</taxon>
        <taxon>Squamata</taxon>
        <taxon>Bifurcata</taxon>
        <taxon>Unidentata</taxon>
        <taxon>Episquamata</taxon>
        <taxon>Laterata</taxon>
        <taxon>Teiioidea</taxon>
        <taxon>Teiidae</taxon>
        <taxon>Salvator</taxon>
    </lineage>
</organism>
<dbReference type="GeneTree" id="ENSGT00940000161100"/>
<accession>A0A8D0DSK5</accession>
<dbReference type="GO" id="GO:0005634">
    <property type="term" value="C:nucleus"/>
    <property type="evidence" value="ECO:0007669"/>
    <property type="project" value="TreeGrafter"/>
</dbReference>
<dbReference type="GO" id="GO:0005737">
    <property type="term" value="C:cytoplasm"/>
    <property type="evidence" value="ECO:0007669"/>
    <property type="project" value="TreeGrafter"/>
</dbReference>
<reference evidence="4" key="1">
    <citation type="submission" date="2025-08" db="UniProtKB">
        <authorList>
            <consortium name="Ensembl"/>
        </authorList>
    </citation>
    <scope>IDENTIFICATION</scope>
</reference>
<sequence>MRLSSFSVLVDMKHFLSEELSVKVVGDHIYVHSKHEEHPEKHSYISWEFHHHYLITKGVDSAAITSALSLDGLLSITAPTAHALPALECTIPITHQEKSAVIGK</sequence>
<dbReference type="Proteomes" id="UP000694421">
    <property type="component" value="Unplaced"/>
</dbReference>
<dbReference type="PANTHER" id="PTHR45640">
    <property type="entry name" value="HEAT SHOCK PROTEIN HSP-12.2-RELATED"/>
    <property type="match status" value="1"/>
</dbReference>
<dbReference type="InterPro" id="IPR008978">
    <property type="entry name" value="HSP20-like_chaperone"/>
</dbReference>
<keyword evidence="5" id="KW-1185">Reference proteome</keyword>
<dbReference type="Gene3D" id="2.60.40.790">
    <property type="match status" value="1"/>
</dbReference>
<dbReference type="PRINTS" id="PR00299">
    <property type="entry name" value="ACRYSTALLIN"/>
</dbReference>
<dbReference type="AlphaFoldDB" id="A0A8D0DSK5"/>
<name>A0A8D0DSK5_SALMN</name>
<dbReference type="GO" id="GO:0043066">
    <property type="term" value="P:negative regulation of apoptotic process"/>
    <property type="evidence" value="ECO:0007669"/>
    <property type="project" value="TreeGrafter"/>
</dbReference>
<proteinExistence type="inferred from homology"/>
<evidence type="ECO:0000256" key="1">
    <source>
        <dbReference type="PROSITE-ProRule" id="PRU00285"/>
    </source>
</evidence>
<dbReference type="Pfam" id="PF00011">
    <property type="entry name" value="HSP20"/>
    <property type="match status" value="1"/>
</dbReference>
<evidence type="ECO:0000313" key="4">
    <source>
        <dbReference type="Ensembl" id="ENSSMRP00000021168.1"/>
    </source>
</evidence>
<dbReference type="PROSITE" id="PS01031">
    <property type="entry name" value="SHSP"/>
    <property type="match status" value="1"/>
</dbReference>
<dbReference type="InterPro" id="IPR002068">
    <property type="entry name" value="A-crystallin/Hsp20_dom"/>
</dbReference>
<dbReference type="GO" id="GO:0051082">
    <property type="term" value="F:unfolded protein binding"/>
    <property type="evidence" value="ECO:0007669"/>
    <property type="project" value="TreeGrafter"/>
</dbReference>
<comment type="similarity">
    <text evidence="1 2">Belongs to the small heat shock protein (HSP20) family.</text>
</comment>